<evidence type="ECO:0000256" key="8">
    <source>
        <dbReference type="ARBA" id="ARBA00022840"/>
    </source>
</evidence>
<evidence type="ECO:0000256" key="9">
    <source>
        <dbReference type="ARBA" id="ARBA00022842"/>
    </source>
</evidence>
<keyword evidence="4 12" id="KW-0808">Transferase</keyword>
<name>A0A7W3PLI6_9MICO</name>
<reference evidence="14 15" key="1">
    <citation type="submission" date="2020-07" db="EMBL/GenBank/DDBJ databases">
        <title>Sequencing the genomes of 1000 actinobacteria strains.</title>
        <authorList>
            <person name="Klenk H.-P."/>
        </authorList>
    </citation>
    <scope>NUCLEOTIDE SEQUENCE [LARGE SCALE GENOMIC DNA]</scope>
    <source>
        <strain evidence="14 15">DSM 27576</strain>
    </source>
</reference>
<dbReference type="InterPro" id="IPR001697">
    <property type="entry name" value="Pyr_Knase"/>
</dbReference>
<dbReference type="EMBL" id="JACGWY010000002">
    <property type="protein sequence ID" value="MBA8815894.1"/>
    <property type="molecule type" value="Genomic_DNA"/>
</dbReference>
<keyword evidence="9 12" id="KW-0460">Magnesium</keyword>
<gene>
    <name evidence="14" type="ORF">FHX48_000967</name>
</gene>
<keyword evidence="11" id="KW-0670">Pyruvate</keyword>
<dbReference type="EC" id="2.7.1.40" evidence="3 12"/>
<keyword evidence="7 12" id="KW-0418">Kinase</keyword>
<dbReference type="UniPathway" id="UPA00109">
    <property type="reaction ID" value="UER00188"/>
</dbReference>
<evidence type="ECO:0000256" key="6">
    <source>
        <dbReference type="ARBA" id="ARBA00022741"/>
    </source>
</evidence>
<evidence type="ECO:0000256" key="2">
    <source>
        <dbReference type="ARBA" id="ARBA00008663"/>
    </source>
</evidence>
<evidence type="ECO:0000256" key="11">
    <source>
        <dbReference type="ARBA" id="ARBA00023317"/>
    </source>
</evidence>
<keyword evidence="6" id="KW-0547">Nucleotide-binding</keyword>
<accession>A0A7W3PLI6</accession>
<comment type="similarity">
    <text evidence="2 12">Belongs to the pyruvate kinase family.</text>
</comment>
<keyword evidence="10 12" id="KW-0324">Glycolysis</keyword>
<dbReference type="Proteomes" id="UP000526083">
    <property type="component" value="Unassembled WGS sequence"/>
</dbReference>
<dbReference type="Gene3D" id="3.20.20.60">
    <property type="entry name" value="Phosphoenolpyruvate-binding domains"/>
    <property type="match status" value="1"/>
</dbReference>
<comment type="catalytic activity">
    <reaction evidence="12">
        <text>pyruvate + ATP = phosphoenolpyruvate + ADP + H(+)</text>
        <dbReference type="Rhea" id="RHEA:18157"/>
        <dbReference type="ChEBI" id="CHEBI:15361"/>
        <dbReference type="ChEBI" id="CHEBI:15378"/>
        <dbReference type="ChEBI" id="CHEBI:30616"/>
        <dbReference type="ChEBI" id="CHEBI:58702"/>
        <dbReference type="ChEBI" id="CHEBI:456216"/>
        <dbReference type="EC" id="2.7.1.40"/>
    </reaction>
</comment>
<comment type="caution">
    <text evidence="14">The sequence shown here is derived from an EMBL/GenBank/DDBJ whole genome shotgun (WGS) entry which is preliminary data.</text>
</comment>
<dbReference type="InterPro" id="IPR015793">
    <property type="entry name" value="Pyrv_Knase_brl"/>
</dbReference>
<dbReference type="PANTHER" id="PTHR11817">
    <property type="entry name" value="PYRUVATE KINASE"/>
    <property type="match status" value="1"/>
</dbReference>
<dbReference type="InterPro" id="IPR040442">
    <property type="entry name" value="Pyrv_kinase-like_dom_sf"/>
</dbReference>
<keyword evidence="5" id="KW-0479">Metal-binding</keyword>
<feature type="domain" description="Pyruvate kinase barrel" evidence="13">
    <location>
        <begin position="42"/>
        <end position="91"/>
    </location>
</feature>
<dbReference type="PRINTS" id="PR01050">
    <property type="entry name" value="PYRUVTKNASE"/>
</dbReference>
<evidence type="ECO:0000259" key="13">
    <source>
        <dbReference type="Pfam" id="PF00224"/>
    </source>
</evidence>
<evidence type="ECO:0000256" key="3">
    <source>
        <dbReference type="ARBA" id="ARBA00012142"/>
    </source>
</evidence>
<dbReference type="GO" id="GO:0000287">
    <property type="term" value="F:magnesium ion binding"/>
    <property type="evidence" value="ECO:0007669"/>
    <property type="project" value="InterPro"/>
</dbReference>
<dbReference type="InterPro" id="IPR015813">
    <property type="entry name" value="Pyrv/PenolPyrv_kinase-like_dom"/>
</dbReference>
<evidence type="ECO:0000256" key="4">
    <source>
        <dbReference type="ARBA" id="ARBA00022679"/>
    </source>
</evidence>
<dbReference type="GO" id="GO:0030955">
    <property type="term" value="F:potassium ion binding"/>
    <property type="evidence" value="ECO:0007669"/>
    <property type="project" value="InterPro"/>
</dbReference>
<evidence type="ECO:0000256" key="1">
    <source>
        <dbReference type="ARBA" id="ARBA00004997"/>
    </source>
</evidence>
<evidence type="ECO:0000256" key="5">
    <source>
        <dbReference type="ARBA" id="ARBA00022723"/>
    </source>
</evidence>
<evidence type="ECO:0000313" key="15">
    <source>
        <dbReference type="Proteomes" id="UP000526083"/>
    </source>
</evidence>
<dbReference type="Pfam" id="PF00224">
    <property type="entry name" value="PK"/>
    <property type="match status" value="1"/>
</dbReference>
<proteinExistence type="inferred from homology"/>
<comment type="pathway">
    <text evidence="1 12">Carbohydrate degradation; glycolysis; pyruvate from D-glyceraldehyde 3-phosphate: step 5/5.</text>
</comment>
<keyword evidence="15" id="KW-1185">Reference proteome</keyword>
<dbReference type="GO" id="GO:0004743">
    <property type="term" value="F:pyruvate kinase activity"/>
    <property type="evidence" value="ECO:0007669"/>
    <property type="project" value="UniProtKB-EC"/>
</dbReference>
<sequence>MLTGPLSWSQVNRSVLRRHNLPRRRPYPIASYYYSGKGSAHYATQMLEAMIPSPAPTRAETSDVANAVLDGADAVVLSGETGVGVFPAETVET</sequence>
<dbReference type="GO" id="GO:0005524">
    <property type="term" value="F:ATP binding"/>
    <property type="evidence" value="ECO:0007669"/>
    <property type="project" value="UniProtKB-KW"/>
</dbReference>
<evidence type="ECO:0000256" key="7">
    <source>
        <dbReference type="ARBA" id="ARBA00022777"/>
    </source>
</evidence>
<dbReference type="SUPFAM" id="SSF51621">
    <property type="entry name" value="Phosphoenolpyruvate/pyruvate domain"/>
    <property type="match status" value="1"/>
</dbReference>
<dbReference type="GO" id="GO:0016301">
    <property type="term" value="F:kinase activity"/>
    <property type="evidence" value="ECO:0007669"/>
    <property type="project" value="UniProtKB-KW"/>
</dbReference>
<protein>
    <recommendedName>
        <fullName evidence="3 12">Pyruvate kinase</fullName>
        <ecNumber evidence="3 12">2.7.1.40</ecNumber>
    </recommendedName>
</protein>
<organism evidence="14 15">
    <name type="scientific">Microbacterium halimionae</name>
    <dbReference type="NCBI Taxonomy" id="1526413"/>
    <lineage>
        <taxon>Bacteria</taxon>
        <taxon>Bacillati</taxon>
        <taxon>Actinomycetota</taxon>
        <taxon>Actinomycetes</taxon>
        <taxon>Micrococcales</taxon>
        <taxon>Microbacteriaceae</taxon>
        <taxon>Microbacterium</taxon>
    </lineage>
</organism>
<evidence type="ECO:0000256" key="12">
    <source>
        <dbReference type="RuleBase" id="RU000504"/>
    </source>
</evidence>
<keyword evidence="8" id="KW-0067">ATP-binding</keyword>
<evidence type="ECO:0000313" key="14">
    <source>
        <dbReference type="EMBL" id="MBA8815894.1"/>
    </source>
</evidence>
<evidence type="ECO:0000256" key="10">
    <source>
        <dbReference type="ARBA" id="ARBA00023152"/>
    </source>
</evidence>
<dbReference type="AlphaFoldDB" id="A0A7W3PLI6"/>